<evidence type="ECO:0000256" key="1">
    <source>
        <dbReference type="ARBA" id="ARBA00023002"/>
    </source>
</evidence>
<dbReference type="RefSeq" id="WP_182889043.1">
    <property type="nucleotide sequence ID" value="NZ_JACGZW010000001.1"/>
</dbReference>
<keyword evidence="4" id="KW-1185">Reference proteome</keyword>
<dbReference type="NCBIfam" id="TIGR03559">
    <property type="entry name" value="F420_Rv3520c"/>
    <property type="match status" value="1"/>
</dbReference>
<keyword evidence="1" id="KW-0560">Oxidoreductase</keyword>
<evidence type="ECO:0000313" key="3">
    <source>
        <dbReference type="EMBL" id="MBB1151804.1"/>
    </source>
</evidence>
<dbReference type="EMBL" id="JACGZW010000001">
    <property type="protein sequence ID" value="MBB1151804.1"/>
    <property type="molecule type" value="Genomic_DNA"/>
</dbReference>
<evidence type="ECO:0000313" key="4">
    <source>
        <dbReference type="Proteomes" id="UP000526734"/>
    </source>
</evidence>
<dbReference type="Proteomes" id="UP000526734">
    <property type="component" value="Unassembled WGS sequence"/>
</dbReference>
<comment type="caution">
    <text evidence="3">The sequence shown here is derived from an EMBL/GenBank/DDBJ whole genome shotgun (WGS) entry which is preliminary data.</text>
</comment>
<organism evidence="3 4">
    <name type="scientific">Amycolatopsis dendrobii</name>
    <dbReference type="NCBI Taxonomy" id="2760662"/>
    <lineage>
        <taxon>Bacteria</taxon>
        <taxon>Bacillati</taxon>
        <taxon>Actinomycetota</taxon>
        <taxon>Actinomycetes</taxon>
        <taxon>Pseudonocardiales</taxon>
        <taxon>Pseudonocardiaceae</taxon>
        <taxon>Amycolatopsis</taxon>
    </lineage>
</organism>
<protein>
    <submittedName>
        <fullName evidence="3">LLM class F420-dependent oxidoreductase</fullName>
    </submittedName>
</protein>
<sequence length="342" mass="36418">MKLGFHLGYWGSGPIPGAQESVLEAERLGFDSVWSAEAYGSDAFTPLAWVGAATSRIKLGTNIVQMSARTPAATAMSALTMDHLSGGRFVLGLGASGPQVVEGWYGQPYPKPLARTREYVEIVRKVLAREEPVTIDGQFFQLPLKGGTGLGKPLKPTVHPLRADLPIYLAAEGPKNVALAAEICDGWLPLFFSPKSDGFYRAALEEGFARPGARRSGLDGFEVAASVPVIVHDDVEEAAGFIKPALALYIGGMGAKSVNFHHDVFARLGYADVADKVQELYLAGRKEEAVKAIPTSLVEDTSLIGPADKIREELAAWEETVVTTLLLRGDAGSLAKAAKALS</sequence>
<reference evidence="3 4" key="1">
    <citation type="submission" date="2020-08" db="EMBL/GenBank/DDBJ databases">
        <title>Amycolatopsis sp. nov. DR6-1 isolated from Dendrobium heterocarpum.</title>
        <authorList>
            <person name="Tedsree N."/>
            <person name="Kuncharoen N."/>
            <person name="Likhitwitayawuid K."/>
            <person name="Tanasupawat S."/>
        </authorList>
    </citation>
    <scope>NUCLEOTIDE SEQUENCE [LARGE SCALE GENOMIC DNA]</scope>
    <source>
        <strain evidence="3 4">DR6-1</strain>
    </source>
</reference>
<accession>A0A7W3VRL2</accession>
<dbReference type="Gene3D" id="3.20.20.30">
    <property type="entry name" value="Luciferase-like domain"/>
    <property type="match status" value="1"/>
</dbReference>
<proteinExistence type="predicted"/>
<dbReference type="SUPFAM" id="SSF51679">
    <property type="entry name" value="Bacterial luciferase-like"/>
    <property type="match status" value="1"/>
</dbReference>
<feature type="domain" description="Luciferase-like" evidence="2">
    <location>
        <begin position="15"/>
        <end position="323"/>
    </location>
</feature>
<dbReference type="Pfam" id="PF00296">
    <property type="entry name" value="Bac_luciferase"/>
    <property type="match status" value="1"/>
</dbReference>
<dbReference type="InterPro" id="IPR050564">
    <property type="entry name" value="F420-G6PD/mer"/>
</dbReference>
<dbReference type="InterPro" id="IPR019951">
    <property type="entry name" value="F420_OxRdatse_Rv3520c_pred"/>
</dbReference>
<name>A0A7W3VRL2_9PSEU</name>
<dbReference type="PANTHER" id="PTHR43244:SF1">
    <property type="entry name" value="5,10-METHYLENETETRAHYDROMETHANOPTERIN REDUCTASE"/>
    <property type="match status" value="1"/>
</dbReference>
<dbReference type="PANTHER" id="PTHR43244">
    <property type="match status" value="1"/>
</dbReference>
<dbReference type="InterPro" id="IPR036661">
    <property type="entry name" value="Luciferase-like_sf"/>
</dbReference>
<dbReference type="CDD" id="cd01097">
    <property type="entry name" value="Tetrahydromethanopterin_reductase"/>
    <property type="match status" value="1"/>
</dbReference>
<gene>
    <name evidence="3" type="ORF">H4281_01530</name>
</gene>
<dbReference type="GO" id="GO:0016705">
    <property type="term" value="F:oxidoreductase activity, acting on paired donors, with incorporation or reduction of molecular oxygen"/>
    <property type="evidence" value="ECO:0007669"/>
    <property type="project" value="InterPro"/>
</dbReference>
<evidence type="ECO:0000259" key="2">
    <source>
        <dbReference type="Pfam" id="PF00296"/>
    </source>
</evidence>
<dbReference type="InterPro" id="IPR011251">
    <property type="entry name" value="Luciferase-like_dom"/>
</dbReference>
<dbReference type="AlphaFoldDB" id="A0A7W3VRL2"/>